<dbReference type="InterPro" id="IPR036324">
    <property type="entry name" value="Mn/Fe_SOD_N_sf"/>
</dbReference>
<dbReference type="SUPFAM" id="SSF46609">
    <property type="entry name" value="Fe,Mn superoxide dismutase (SOD), N-terminal domain"/>
    <property type="match status" value="1"/>
</dbReference>
<dbReference type="AlphaFoldDB" id="A0A323TCQ6"/>
<dbReference type="Gene3D" id="1.10.287.990">
    <property type="entry name" value="Fe,Mn superoxide dismutase (SOD) domain"/>
    <property type="match status" value="1"/>
</dbReference>
<dbReference type="PANTHER" id="PTHR11404">
    <property type="entry name" value="SUPEROXIDE DISMUTASE 2"/>
    <property type="match status" value="1"/>
</dbReference>
<evidence type="ECO:0000259" key="6">
    <source>
        <dbReference type="Pfam" id="PF02777"/>
    </source>
</evidence>
<dbReference type="FunFam" id="3.55.40.20:FF:000004">
    <property type="entry name" value="Superoxide dismutase [Fe]"/>
    <property type="match status" value="1"/>
</dbReference>
<accession>A0A323TCQ6</accession>
<comment type="caution">
    <text evidence="7">The sequence shown here is derived from an EMBL/GenBank/DDBJ whole genome shotgun (WGS) entry which is preliminary data.</text>
</comment>
<evidence type="ECO:0000259" key="5">
    <source>
        <dbReference type="Pfam" id="PF00081"/>
    </source>
</evidence>
<dbReference type="GO" id="GO:0004784">
    <property type="term" value="F:superoxide dismutase activity"/>
    <property type="evidence" value="ECO:0007669"/>
    <property type="project" value="UniProtKB-EC"/>
</dbReference>
<dbReference type="InterPro" id="IPR050265">
    <property type="entry name" value="Fe/Mn_Superoxide_Dismutase"/>
</dbReference>
<dbReference type="PANTHER" id="PTHR11404:SF6">
    <property type="entry name" value="SUPEROXIDE DISMUTASE [MN], MITOCHONDRIAL"/>
    <property type="match status" value="1"/>
</dbReference>
<dbReference type="RefSeq" id="WP_110611443.1">
    <property type="nucleotide sequence ID" value="NZ_PDOD01000005.1"/>
</dbReference>
<dbReference type="InterPro" id="IPR001189">
    <property type="entry name" value="Mn/Fe_SOD"/>
</dbReference>
<dbReference type="Gene3D" id="3.55.40.20">
    <property type="entry name" value="Iron/manganese superoxide dismutase, C-terminal domain"/>
    <property type="match status" value="1"/>
</dbReference>
<evidence type="ECO:0000256" key="2">
    <source>
        <dbReference type="ARBA" id="ARBA00012682"/>
    </source>
</evidence>
<feature type="domain" description="Manganese/iron superoxide dismutase C-terminal" evidence="6">
    <location>
        <begin position="188"/>
        <end position="290"/>
    </location>
</feature>
<comment type="similarity">
    <text evidence="1">Belongs to the iron/manganese superoxide dismutase family.</text>
</comment>
<dbReference type="EC" id="1.15.1.1" evidence="2"/>
<evidence type="ECO:0000256" key="3">
    <source>
        <dbReference type="ARBA" id="ARBA00022723"/>
    </source>
</evidence>
<dbReference type="PROSITE" id="PS00088">
    <property type="entry name" value="SOD_MN"/>
    <property type="match status" value="1"/>
</dbReference>
<keyword evidence="4" id="KW-0560">Oxidoreductase</keyword>
<dbReference type="GO" id="GO:0046872">
    <property type="term" value="F:metal ion binding"/>
    <property type="evidence" value="ECO:0007669"/>
    <property type="project" value="UniProtKB-KW"/>
</dbReference>
<dbReference type="Pfam" id="PF02777">
    <property type="entry name" value="Sod_Fe_C"/>
    <property type="match status" value="1"/>
</dbReference>
<dbReference type="EMBL" id="PDOD01000005">
    <property type="protein sequence ID" value="PYZ91984.1"/>
    <property type="molecule type" value="Genomic_DNA"/>
</dbReference>
<evidence type="ECO:0000256" key="1">
    <source>
        <dbReference type="ARBA" id="ARBA00008714"/>
    </source>
</evidence>
<keyword evidence="3" id="KW-0479">Metal-binding</keyword>
<dbReference type="Pfam" id="PF00081">
    <property type="entry name" value="Sod_Fe_N"/>
    <property type="match status" value="1"/>
</dbReference>
<proteinExistence type="inferred from homology"/>
<name>A0A323TCQ6_9BACI</name>
<keyword evidence="8" id="KW-1185">Reference proteome</keyword>
<feature type="domain" description="Manganese/iron superoxide dismutase N-terminal" evidence="5">
    <location>
        <begin position="101"/>
        <end position="181"/>
    </location>
</feature>
<dbReference type="Proteomes" id="UP000248214">
    <property type="component" value="Unassembled WGS sequence"/>
</dbReference>
<gene>
    <name evidence="7" type="ORF">CR194_17455</name>
</gene>
<dbReference type="FunFam" id="1.10.287.990:FF:000001">
    <property type="entry name" value="Superoxide dismutase"/>
    <property type="match status" value="1"/>
</dbReference>
<dbReference type="InterPro" id="IPR019831">
    <property type="entry name" value="Mn/Fe_SOD_N"/>
</dbReference>
<dbReference type="InterPro" id="IPR019832">
    <property type="entry name" value="Mn/Fe_SOD_C"/>
</dbReference>
<evidence type="ECO:0000256" key="4">
    <source>
        <dbReference type="ARBA" id="ARBA00023002"/>
    </source>
</evidence>
<evidence type="ECO:0000313" key="7">
    <source>
        <dbReference type="EMBL" id="PYZ91984.1"/>
    </source>
</evidence>
<protein>
    <recommendedName>
        <fullName evidence="2">superoxide dismutase</fullName>
        <ecNumber evidence="2">1.15.1.1</ecNumber>
    </recommendedName>
</protein>
<evidence type="ECO:0000313" key="8">
    <source>
        <dbReference type="Proteomes" id="UP000248214"/>
    </source>
</evidence>
<dbReference type="InterPro" id="IPR036314">
    <property type="entry name" value="SOD_C_sf"/>
</dbReference>
<dbReference type="SUPFAM" id="SSF54719">
    <property type="entry name" value="Fe,Mn superoxide dismutase (SOD), C-terminal domain"/>
    <property type="match status" value="1"/>
</dbReference>
<organism evidence="7 8">
    <name type="scientific">Salipaludibacillus keqinensis</name>
    <dbReference type="NCBI Taxonomy" id="2045207"/>
    <lineage>
        <taxon>Bacteria</taxon>
        <taxon>Bacillati</taxon>
        <taxon>Bacillota</taxon>
        <taxon>Bacilli</taxon>
        <taxon>Bacillales</taxon>
        <taxon>Bacillaceae</taxon>
    </lineage>
</organism>
<reference evidence="7 8" key="1">
    <citation type="submission" date="2017-10" db="EMBL/GenBank/DDBJ databases">
        <title>Bacillus sp. nov., a halophilic bacterium isolated from a Keqin Lake.</title>
        <authorList>
            <person name="Wang H."/>
        </authorList>
    </citation>
    <scope>NUCLEOTIDE SEQUENCE [LARGE SCALE GENOMIC DNA]</scope>
    <source>
        <strain evidence="7 8">KQ-12</strain>
    </source>
</reference>
<sequence length="302" mass="35652">MDHNWHVYVSKVDEWMTNLEQQAEKKLEHPFAQGKYFFRELESLKKLRSKLFEANRGSSVDLAFTHQVERVERAYEQVVCILENSRNEQILSNQPVPIGGHRLPPLPYSYDALEPVIAEEIMRLHHLEHHQSYVDGLNKAEREMQNARETDNYDLIRHWEREAAFHGAGHYLHTMFWANMSPTGGGEPTGELSQQIIQDFGSYEMFKRHFSEAAKKVQGAGWALLVWSPRANRLEILQAEFHHLLSQQDAIPLLGLDVWEHAYYLQYKNNRGEYVDKFWSIIDWENVNDRFEQARKLQWESF</sequence>
<dbReference type="InterPro" id="IPR019833">
    <property type="entry name" value="Mn/Fe_SOD_BS"/>
</dbReference>
<dbReference type="PRINTS" id="PR01703">
    <property type="entry name" value="MNSODISMTASE"/>
</dbReference>
<dbReference type="OrthoDB" id="9803125at2"/>